<feature type="region of interest" description="Disordered" evidence="1">
    <location>
        <begin position="1"/>
        <end position="23"/>
    </location>
</feature>
<feature type="compositionally biased region" description="Polar residues" evidence="1">
    <location>
        <begin position="49"/>
        <end position="65"/>
    </location>
</feature>
<gene>
    <name evidence="2" type="ORF">DEO72_LG8g1518</name>
</gene>
<feature type="region of interest" description="Disordered" evidence="1">
    <location>
        <begin position="42"/>
        <end position="65"/>
    </location>
</feature>
<organism evidence="2 3">
    <name type="scientific">Vigna unguiculata</name>
    <name type="common">Cowpea</name>
    <dbReference type="NCBI Taxonomy" id="3917"/>
    <lineage>
        <taxon>Eukaryota</taxon>
        <taxon>Viridiplantae</taxon>
        <taxon>Streptophyta</taxon>
        <taxon>Embryophyta</taxon>
        <taxon>Tracheophyta</taxon>
        <taxon>Spermatophyta</taxon>
        <taxon>Magnoliopsida</taxon>
        <taxon>eudicotyledons</taxon>
        <taxon>Gunneridae</taxon>
        <taxon>Pentapetalae</taxon>
        <taxon>rosids</taxon>
        <taxon>fabids</taxon>
        <taxon>Fabales</taxon>
        <taxon>Fabaceae</taxon>
        <taxon>Papilionoideae</taxon>
        <taxon>50 kb inversion clade</taxon>
        <taxon>NPAAA clade</taxon>
        <taxon>indigoferoid/millettioid clade</taxon>
        <taxon>Phaseoleae</taxon>
        <taxon>Vigna</taxon>
    </lineage>
</organism>
<reference evidence="2 3" key="1">
    <citation type="submission" date="2019-04" db="EMBL/GenBank/DDBJ databases">
        <title>An improved genome assembly and genetic linkage map for asparagus bean, Vigna unguiculata ssp. sesquipedialis.</title>
        <authorList>
            <person name="Xia Q."/>
            <person name="Zhang R."/>
            <person name="Dong Y."/>
        </authorList>
    </citation>
    <scope>NUCLEOTIDE SEQUENCE [LARGE SCALE GENOMIC DNA]</scope>
    <source>
        <tissue evidence="2">Leaf</tissue>
    </source>
</reference>
<protein>
    <submittedName>
        <fullName evidence="2">Uncharacterized protein</fullName>
    </submittedName>
</protein>
<evidence type="ECO:0000256" key="1">
    <source>
        <dbReference type="SAM" id="MobiDB-lite"/>
    </source>
</evidence>
<dbReference type="AlphaFoldDB" id="A0A4D6MQ06"/>
<name>A0A4D6MQ06_VIGUN</name>
<proteinExistence type="predicted"/>
<feature type="compositionally biased region" description="Polar residues" evidence="1">
    <location>
        <begin position="1"/>
        <end position="12"/>
    </location>
</feature>
<evidence type="ECO:0000313" key="2">
    <source>
        <dbReference type="EMBL" id="QCE03493.1"/>
    </source>
</evidence>
<dbReference type="Proteomes" id="UP000501690">
    <property type="component" value="Linkage Group LG8"/>
</dbReference>
<evidence type="ECO:0000313" key="3">
    <source>
        <dbReference type="Proteomes" id="UP000501690"/>
    </source>
</evidence>
<keyword evidence="3" id="KW-1185">Reference proteome</keyword>
<accession>A0A4D6MQ06</accession>
<sequence>MPPASATSNSRASWPPSRCPGSPIANHLPLWVSSKTLRELHCHHHHHASSPSPTSIYHQPSRLVN</sequence>
<dbReference type="EMBL" id="CP039352">
    <property type="protein sequence ID" value="QCE03493.1"/>
    <property type="molecule type" value="Genomic_DNA"/>
</dbReference>